<evidence type="ECO:0000259" key="10">
    <source>
        <dbReference type="PROSITE" id="PS51779"/>
    </source>
</evidence>
<dbReference type="Pfam" id="PF08478">
    <property type="entry name" value="POTRA_1"/>
    <property type="match status" value="1"/>
</dbReference>
<dbReference type="InterPro" id="IPR005548">
    <property type="entry name" value="Cell_div_FtsQ/DivIB_C"/>
</dbReference>
<keyword evidence="7 9" id="KW-0472">Membrane</keyword>
<keyword evidence="5 9" id="KW-0812">Transmembrane</keyword>
<comment type="subcellular location">
    <subcellularLocation>
        <location evidence="9">Cell membrane</location>
        <topology evidence="9">Single-pass type II membrane protein</topology>
    </subcellularLocation>
    <subcellularLocation>
        <location evidence="1">Membrane</location>
    </subcellularLocation>
    <text evidence="9">Localizes to the division septum.</text>
</comment>
<evidence type="ECO:0000256" key="8">
    <source>
        <dbReference type="ARBA" id="ARBA00023306"/>
    </source>
</evidence>
<evidence type="ECO:0000256" key="3">
    <source>
        <dbReference type="ARBA" id="ARBA00022519"/>
    </source>
</evidence>
<keyword evidence="2 9" id="KW-1003">Cell membrane</keyword>
<dbReference type="Gene3D" id="3.10.20.310">
    <property type="entry name" value="membrane protein fhac"/>
    <property type="match status" value="1"/>
</dbReference>
<dbReference type="GO" id="GO:0032153">
    <property type="term" value="C:cell division site"/>
    <property type="evidence" value="ECO:0007669"/>
    <property type="project" value="UniProtKB-UniRule"/>
</dbReference>
<accession>A0A7V2B1Z6</accession>
<organism evidence="11">
    <name type="scientific">Rhodothermus marinus</name>
    <name type="common">Rhodothermus obamensis</name>
    <dbReference type="NCBI Taxonomy" id="29549"/>
    <lineage>
        <taxon>Bacteria</taxon>
        <taxon>Pseudomonadati</taxon>
        <taxon>Rhodothermota</taxon>
        <taxon>Rhodothermia</taxon>
        <taxon>Rhodothermales</taxon>
        <taxon>Rhodothermaceae</taxon>
        <taxon>Rhodothermus</taxon>
    </lineage>
</organism>
<evidence type="ECO:0000256" key="9">
    <source>
        <dbReference type="HAMAP-Rule" id="MF_00911"/>
    </source>
</evidence>
<dbReference type="GO" id="GO:0005886">
    <property type="term" value="C:plasma membrane"/>
    <property type="evidence" value="ECO:0007669"/>
    <property type="project" value="UniProtKB-SubCell"/>
</dbReference>
<gene>
    <name evidence="9" type="primary">ftsQ</name>
    <name evidence="11" type="ORF">ENO59_09745</name>
</gene>
<evidence type="ECO:0000256" key="6">
    <source>
        <dbReference type="ARBA" id="ARBA00022989"/>
    </source>
</evidence>
<evidence type="ECO:0000256" key="1">
    <source>
        <dbReference type="ARBA" id="ARBA00004370"/>
    </source>
</evidence>
<evidence type="ECO:0000256" key="5">
    <source>
        <dbReference type="ARBA" id="ARBA00022692"/>
    </source>
</evidence>
<keyword evidence="6 9" id="KW-1133">Transmembrane helix</keyword>
<keyword evidence="3" id="KW-0997">Cell inner membrane</keyword>
<feature type="transmembrane region" description="Helical" evidence="9">
    <location>
        <begin position="24"/>
        <end position="42"/>
    </location>
</feature>
<protein>
    <recommendedName>
        <fullName evidence="9">Cell division protein FtsQ</fullName>
    </recommendedName>
</protein>
<dbReference type="PANTHER" id="PTHR35851:SF1">
    <property type="entry name" value="CELL DIVISION PROTEIN FTSQ"/>
    <property type="match status" value="1"/>
</dbReference>
<dbReference type="InterPro" id="IPR026579">
    <property type="entry name" value="FtsQ"/>
</dbReference>
<keyword evidence="4 9" id="KW-0132">Cell division</keyword>
<name>A0A7V2B1Z6_RHOMR</name>
<keyword evidence="8 9" id="KW-0131">Cell cycle</keyword>
<dbReference type="HAMAP" id="MF_00911">
    <property type="entry name" value="FtsQ_subfam"/>
    <property type="match status" value="1"/>
</dbReference>
<comment type="caution">
    <text evidence="11">The sequence shown here is derived from an EMBL/GenBank/DDBJ whole genome shotgun (WGS) entry which is preliminary data.</text>
</comment>
<comment type="similarity">
    <text evidence="9">Belongs to the FtsQ/DivIB family. FtsQ subfamily.</text>
</comment>
<dbReference type="InterPro" id="IPR034746">
    <property type="entry name" value="POTRA"/>
</dbReference>
<dbReference type="GO" id="GO:0090529">
    <property type="term" value="P:cell septum assembly"/>
    <property type="evidence" value="ECO:0007669"/>
    <property type="project" value="InterPro"/>
</dbReference>
<sequence length="261" mass="29427">MPPRKAQTARHASRPASRRWRLRHLWLGLPIGLVCLLAWLWLSSVRLARIEIKGARHADAELLQTLAAVDSGAVLFRLDPELIADRVARHPWVRKASVTRLPTGTLLIHVEERVPVVLQMDAAGRPMRYLDAEGYGMPLGKEPAIDVPLLHGVQGPVHPMRPLQDERVRALLRALATMPDPERALISEIVYTPAREFWLYTTPAAGQGSIPVRLGQEEFGKRLRTLAAFWQQAVLTQPGKMFLFIDLRFNGQVVVHERLRS</sequence>
<reference evidence="11" key="1">
    <citation type="journal article" date="2020" name="mSystems">
        <title>Genome- and Community-Level Interaction Insights into Carbon Utilization and Element Cycling Functions of Hydrothermarchaeota in Hydrothermal Sediment.</title>
        <authorList>
            <person name="Zhou Z."/>
            <person name="Liu Y."/>
            <person name="Xu W."/>
            <person name="Pan J."/>
            <person name="Luo Z.H."/>
            <person name="Li M."/>
        </authorList>
    </citation>
    <scope>NUCLEOTIDE SEQUENCE [LARGE SCALE GENOMIC DNA]</scope>
    <source>
        <strain evidence="11">SpSt-143</strain>
    </source>
</reference>
<dbReference type="PANTHER" id="PTHR35851">
    <property type="entry name" value="CELL DIVISION PROTEIN FTSQ"/>
    <property type="match status" value="1"/>
</dbReference>
<dbReference type="Pfam" id="PF03799">
    <property type="entry name" value="FtsQ_DivIB_C"/>
    <property type="match status" value="1"/>
</dbReference>
<evidence type="ECO:0000256" key="4">
    <source>
        <dbReference type="ARBA" id="ARBA00022618"/>
    </source>
</evidence>
<evidence type="ECO:0000313" key="11">
    <source>
        <dbReference type="EMBL" id="HER96781.1"/>
    </source>
</evidence>
<evidence type="ECO:0000256" key="2">
    <source>
        <dbReference type="ARBA" id="ARBA00022475"/>
    </source>
</evidence>
<dbReference type="PROSITE" id="PS51779">
    <property type="entry name" value="POTRA"/>
    <property type="match status" value="1"/>
</dbReference>
<feature type="domain" description="POTRA" evidence="10">
    <location>
        <begin position="45"/>
        <end position="113"/>
    </location>
</feature>
<dbReference type="EMBL" id="DSGB01000006">
    <property type="protein sequence ID" value="HER96781.1"/>
    <property type="molecule type" value="Genomic_DNA"/>
</dbReference>
<dbReference type="InterPro" id="IPR013685">
    <property type="entry name" value="POTRA_FtsQ_type"/>
</dbReference>
<dbReference type="AlphaFoldDB" id="A0A7V2B1Z6"/>
<comment type="function">
    <text evidence="9">Essential cell division protein.</text>
</comment>
<dbReference type="GO" id="GO:0043093">
    <property type="term" value="P:FtsZ-dependent cytokinesis"/>
    <property type="evidence" value="ECO:0007669"/>
    <property type="project" value="UniProtKB-UniRule"/>
</dbReference>
<evidence type="ECO:0000256" key="7">
    <source>
        <dbReference type="ARBA" id="ARBA00023136"/>
    </source>
</evidence>
<proteinExistence type="inferred from homology"/>